<evidence type="ECO:0000256" key="6">
    <source>
        <dbReference type="ARBA" id="ARBA00022989"/>
    </source>
</evidence>
<feature type="transmembrane region" description="Helical" evidence="9">
    <location>
        <begin position="476"/>
        <end position="501"/>
    </location>
</feature>
<dbReference type="FunFam" id="1.20.1560.10:FF:000329">
    <property type="entry name" value="p-loop containing nucleoside triphosphate hydrolase protein"/>
    <property type="match status" value="1"/>
</dbReference>
<keyword evidence="7 9" id="KW-0472">Membrane</keyword>
<dbReference type="GO" id="GO:0140359">
    <property type="term" value="F:ABC-type transporter activity"/>
    <property type="evidence" value="ECO:0007669"/>
    <property type="project" value="InterPro"/>
</dbReference>
<dbReference type="CDD" id="cd18579">
    <property type="entry name" value="ABC_6TM_ABCC_D1"/>
    <property type="match status" value="1"/>
</dbReference>
<dbReference type="Pfam" id="PF00005">
    <property type="entry name" value="ABC_tran"/>
    <property type="match status" value="2"/>
</dbReference>
<evidence type="ECO:0000256" key="7">
    <source>
        <dbReference type="ARBA" id="ARBA00023136"/>
    </source>
</evidence>
<dbReference type="Gene3D" id="3.40.50.300">
    <property type="entry name" value="P-loop containing nucleotide triphosphate hydrolases"/>
    <property type="match status" value="2"/>
</dbReference>
<dbReference type="SMART" id="SM00382">
    <property type="entry name" value="AAA"/>
    <property type="match status" value="2"/>
</dbReference>
<feature type="transmembrane region" description="Helical" evidence="9">
    <location>
        <begin position="899"/>
        <end position="924"/>
    </location>
</feature>
<feature type="domain" description="ABC transmembrane type-1" evidence="11">
    <location>
        <begin position="274"/>
        <end position="546"/>
    </location>
</feature>
<reference evidence="12" key="1">
    <citation type="journal article" date="2023" name="Mol. Phylogenet. Evol.">
        <title>Genome-scale phylogeny and comparative genomics of the fungal order Sordariales.</title>
        <authorList>
            <person name="Hensen N."/>
            <person name="Bonometti L."/>
            <person name="Westerberg I."/>
            <person name="Brannstrom I.O."/>
            <person name="Guillou S."/>
            <person name="Cros-Aarteil S."/>
            <person name="Calhoun S."/>
            <person name="Haridas S."/>
            <person name="Kuo A."/>
            <person name="Mondo S."/>
            <person name="Pangilinan J."/>
            <person name="Riley R."/>
            <person name="LaButti K."/>
            <person name="Andreopoulos B."/>
            <person name="Lipzen A."/>
            <person name="Chen C."/>
            <person name="Yan M."/>
            <person name="Daum C."/>
            <person name="Ng V."/>
            <person name="Clum A."/>
            <person name="Steindorff A."/>
            <person name="Ohm R.A."/>
            <person name="Martin F."/>
            <person name="Silar P."/>
            <person name="Natvig D.O."/>
            <person name="Lalanne C."/>
            <person name="Gautier V."/>
            <person name="Ament-Velasquez S.L."/>
            <person name="Kruys A."/>
            <person name="Hutchinson M.I."/>
            <person name="Powell A.J."/>
            <person name="Barry K."/>
            <person name="Miller A.N."/>
            <person name="Grigoriev I.V."/>
            <person name="Debuchy R."/>
            <person name="Gladieux P."/>
            <person name="Hiltunen Thoren M."/>
            <person name="Johannesson H."/>
        </authorList>
    </citation>
    <scope>NUCLEOTIDE SEQUENCE</scope>
    <source>
        <strain evidence="12">SMH4131-1</strain>
    </source>
</reference>
<dbReference type="SUPFAM" id="SSF52540">
    <property type="entry name" value="P-loop containing nucleoside triphosphate hydrolases"/>
    <property type="match status" value="2"/>
</dbReference>
<dbReference type="InterPro" id="IPR050173">
    <property type="entry name" value="ABC_transporter_C-like"/>
</dbReference>
<evidence type="ECO:0000313" key="13">
    <source>
        <dbReference type="Proteomes" id="UP001286456"/>
    </source>
</evidence>
<feature type="region of interest" description="Disordered" evidence="8">
    <location>
        <begin position="1308"/>
        <end position="1327"/>
    </location>
</feature>
<feature type="transmembrane region" description="Helical" evidence="9">
    <location>
        <begin position="1081"/>
        <end position="1104"/>
    </location>
</feature>
<comment type="caution">
    <text evidence="12">The sequence shown here is derived from an EMBL/GenBank/DDBJ whole genome shotgun (WGS) entry which is preliminary data.</text>
</comment>
<feature type="domain" description="ABC transmembrane type-1" evidence="11">
    <location>
        <begin position="860"/>
        <end position="1138"/>
    </location>
</feature>
<feature type="domain" description="ABC transporter" evidence="10">
    <location>
        <begin position="575"/>
        <end position="803"/>
    </location>
</feature>
<evidence type="ECO:0000256" key="5">
    <source>
        <dbReference type="ARBA" id="ARBA00022840"/>
    </source>
</evidence>
<evidence type="ECO:0000256" key="1">
    <source>
        <dbReference type="ARBA" id="ARBA00004141"/>
    </source>
</evidence>
<dbReference type="PROSITE" id="PS50893">
    <property type="entry name" value="ABC_TRANSPORTER_2"/>
    <property type="match status" value="2"/>
</dbReference>
<feature type="transmembrane region" description="Helical" evidence="9">
    <location>
        <begin position="393"/>
        <end position="413"/>
    </location>
</feature>
<sequence length="1487" mass="163607">MSHLTLPQVARLSLISTTIFLLFLCLFPVDWTFPWALSLLFLVVFPWRLDELKPEPIKVRVSWRGRAKLVLGLALSCTQLTTGPRGISRILPESPPVASLCLIWLSQVEHKRNVRPSSLVVLYLLSSSLGDFLQLMHLTSASTRWLAEDHSIQLGAVLFLKVVLLCVECLSKEPILLDSWRGSTPEETSGILGRAVVWWINSVLLTGYKKVLVNERLPAIDSKLSSGTLRAKILHTWLQTNSPSLPLVLGKCFLWPFLSLVVPRLCLLGFRYSQPLLISRAIVFVKSANTERGNGYYVILEAIFVYVGLAISARAYQHGLNRLQVMIRGALVSLVHESSLIAPSQAYDDGNAVALVTTDVSALENAGRMFHETWAQVVEVLVGTILLTRKVGWLWPVPHLIIIICSQISRYVANNLKSRQTEWNVATQMRIAITSGMLGSIKSIKMLGMQNAVQEHILELRQGELDKARNVRWVMFIYNASANALGMFAPVITIVLFAIIAMVNGKTLDTETAFPTIAVLALVTHSANMVMTIIPRAVAAWPSFQRIECHLRLADLDSETSLTRHEDDAMPAILVKNLSVFGENSDRKILDNIDLEISQGMVAACSGPVGAGKTTLARAMLGEHLKMTGVVTVSTRRVAYCAQTPWLPNQTIKQVVCGPGVGSNTDEMWYKTVTQACCLDQDLSVLSKGDGTVVGDKGTSLSGGQRQRVALARAVFQRCKLVILDDTFSALDGRTEDQVSKNLLGPEGLFRKHGTTVFWITNSTQHLHLADHVIILDCCIKEQGRWSQLKTDDQLITKLIHHDHENSSVSDETNGREKKPRELGASQLKAKAASDDLKRAGGDMSLYGYYFASAGIKNVVFMLACTALYSFFITFPQYWMKWWTQDAEGDGNHTVFYAVGYAALNLLAWISTNGIMWSTILLVAPTSGTALHKRLLQTVMRAPLLYFATTDTGVILNHFSQDIQFVDKQLASAVSSLGVQAFKLAMQASLLFTVQPWMTTTLPFCAAIIYVVQKVYLQTSRQLRLIELESRAAVSTSLMETVQGAETIRAFGWHSEMAAKNIASLDLSQQPFYLLFCLQRWLNIVLDLLVAGVAVGTIAVSVLLKGTTTGGQVGVALSMILVANTTLLRLVESWTNLEISLGAISRLKTAEECIPREENLSKQAFAPVANWPSSGKLELRNLSVSYSENGTLALRSLNLKVTPGQTLVVCGRTGSGKSSLLLSLLQLLNIRSGAVIIDGVDISRAPLSIVRERCFITVSQDPFFLPGASLRFNLDPSTAISDGEICQILENIGIWSLFSTEKRTLPGEARENGIKDNNDSRNSSRSSLYTPLLGAHRRPQSHDQVASSILEKPLSSLPALSGGQAQLLALARALVQARMISHTNSSRNAYSSVGNTYLHAGPTPIVLLDEVTSSLDATTEAAVYDIIQEEFINKKYTVIMVTHKLGAFQASQKRRREEGHSDRQDVAVVWMKNGQVERSDGLVDSVY</sequence>
<evidence type="ECO:0000259" key="10">
    <source>
        <dbReference type="PROSITE" id="PS50893"/>
    </source>
</evidence>
<gene>
    <name evidence="12" type="ORF">B0T19DRAFT_408382</name>
</gene>
<feature type="compositionally biased region" description="Basic and acidic residues" evidence="8">
    <location>
        <begin position="813"/>
        <end position="822"/>
    </location>
</feature>
<dbReference type="GO" id="GO:0005524">
    <property type="term" value="F:ATP binding"/>
    <property type="evidence" value="ECO:0007669"/>
    <property type="project" value="UniProtKB-KW"/>
</dbReference>
<keyword evidence="5" id="KW-0067">ATP-binding</keyword>
<evidence type="ECO:0000256" key="8">
    <source>
        <dbReference type="SAM" id="MobiDB-lite"/>
    </source>
</evidence>
<dbReference type="SUPFAM" id="SSF90123">
    <property type="entry name" value="ABC transporter transmembrane region"/>
    <property type="match status" value="2"/>
</dbReference>
<accession>A0AAE0J3X0</accession>
<proteinExistence type="predicted"/>
<dbReference type="GO" id="GO:0016887">
    <property type="term" value="F:ATP hydrolysis activity"/>
    <property type="evidence" value="ECO:0007669"/>
    <property type="project" value="InterPro"/>
</dbReference>
<evidence type="ECO:0000256" key="4">
    <source>
        <dbReference type="ARBA" id="ARBA00022741"/>
    </source>
</evidence>
<feature type="transmembrane region" description="Helical" evidence="9">
    <location>
        <begin position="513"/>
        <end position="534"/>
    </location>
</feature>
<keyword evidence="2" id="KW-0813">Transport</keyword>
<dbReference type="PROSITE" id="PS50929">
    <property type="entry name" value="ABC_TM1F"/>
    <property type="match status" value="2"/>
</dbReference>
<dbReference type="InterPro" id="IPR003593">
    <property type="entry name" value="AAA+_ATPase"/>
</dbReference>
<dbReference type="InterPro" id="IPR044726">
    <property type="entry name" value="ABCC_6TM_D2"/>
</dbReference>
<keyword evidence="6 9" id="KW-1133">Transmembrane helix</keyword>
<feature type="transmembrane region" description="Helical" evidence="9">
    <location>
        <begin position="859"/>
        <end position="879"/>
    </location>
</feature>
<feature type="region of interest" description="Disordered" evidence="8">
    <location>
        <begin position="806"/>
        <end position="830"/>
    </location>
</feature>
<dbReference type="Proteomes" id="UP001286456">
    <property type="component" value="Unassembled WGS sequence"/>
</dbReference>
<dbReference type="InterPro" id="IPR044746">
    <property type="entry name" value="ABCC_6TM_D1"/>
</dbReference>
<dbReference type="InterPro" id="IPR011527">
    <property type="entry name" value="ABC1_TM_dom"/>
</dbReference>
<evidence type="ECO:0000256" key="3">
    <source>
        <dbReference type="ARBA" id="ARBA00022692"/>
    </source>
</evidence>
<keyword evidence="3 9" id="KW-0812">Transmembrane</keyword>
<reference evidence="12" key="2">
    <citation type="submission" date="2023-06" db="EMBL/GenBank/DDBJ databases">
        <authorList>
            <consortium name="Lawrence Berkeley National Laboratory"/>
            <person name="Haridas S."/>
            <person name="Hensen N."/>
            <person name="Bonometti L."/>
            <person name="Westerberg I."/>
            <person name="Brannstrom I.O."/>
            <person name="Guillou S."/>
            <person name="Cros-Aarteil S."/>
            <person name="Calhoun S."/>
            <person name="Kuo A."/>
            <person name="Mondo S."/>
            <person name="Pangilinan J."/>
            <person name="Riley R."/>
            <person name="Labutti K."/>
            <person name="Andreopoulos B."/>
            <person name="Lipzen A."/>
            <person name="Chen C."/>
            <person name="Yanf M."/>
            <person name="Daum C."/>
            <person name="Ng V."/>
            <person name="Clum A."/>
            <person name="Steindorff A."/>
            <person name="Ohm R."/>
            <person name="Martin F."/>
            <person name="Silar P."/>
            <person name="Natvig D."/>
            <person name="Lalanne C."/>
            <person name="Gautier V."/>
            <person name="Ament-Velasquez S.L."/>
            <person name="Kruys A."/>
            <person name="Hutchinson M.I."/>
            <person name="Powell A.J."/>
            <person name="Barry K."/>
            <person name="Miller A.N."/>
            <person name="Grigoriev I.V."/>
            <person name="Debuchy R."/>
            <person name="Gladieux P."/>
            <person name="Thoren M.H."/>
            <person name="Johannesson H."/>
        </authorList>
    </citation>
    <scope>NUCLEOTIDE SEQUENCE</scope>
    <source>
        <strain evidence="12">SMH4131-1</strain>
    </source>
</reference>
<dbReference type="EMBL" id="JAUEPO010000001">
    <property type="protein sequence ID" value="KAK3336055.1"/>
    <property type="molecule type" value="Genomic_DNA"/>
</dbReference>
<dbReference type="InterPro" id="IPR017871">
    <property type="entry name" value="ABC_transporter-like_CS"/>
</dbReference>
<dbReference type="InterPro" id="IPR036640">
    <property type="entry name" value="ABC1_TM_sf"/>
</dbReference>
<name>A0AAE0J3X0_9PEZI</name>
<evidence type="ECO:0000256" key="9">
    <source>
        <dbReference type="SAM" id="Phobius"/>
    </source>
</evidence>
<dbReference type="GO" id="GO:0016020">
    <property type="term" value="C:membrane"/>
    <property type="evidence" value="ECO:0007669"/>
    <property type="project" value="UniProtKB-SubCell"/>
</dbReference>
<feature type="transmembrane region" description="Helical" evidence="9">
    <location>
        <begin position="12"/>
        <end position="29"/>
    </location>
</feature>
<dbReference type="InterPro" id="IPR003439">
    <property type="entry name" value="ABC_transporter-like_ATP-bd"/>
</dbReference>
<feature type="compositionally biased region" description="Basic and acidic residues" evidence="8">
    <location>
        <begin position="1308"/>
        <end position="1319"/>
    </location>
</feature>
<dbReference type="PANTHER" id="PTHR24223:SF345">
    <property type="entry name" value="ABC MULTIDRUG TRANSPORTER (EUROFUNG)"/>
    <property type="match status" value="1"/>
</dbReference>
<dbReference type="Gene3D" id="1.20.1560.10">
    <property type="entry name" value="ABC transporter type 1, transmembrane domain"/>
    <property type="match status" value="2"/>
</dbReference>
<dbReference type="PANTHER" id="PTHR24223">
    <property type="entry name" value="ATP-BINDING CASSETTE SUB-FAMILY C"/>
    <property type="match status" value="1"/>
</dbReference>
<dbReference type="CDD" id="cd18580">
    <property type="entry name" value="ABC_6TM_ABCC_D2"/>
    <property type="match status" value="1"/>
</dbReference>
<keyword evidence="4" id="KW-0547">Nucleotide-binding</keyword>
<evidence type="ECO:0000259" key="11">
    <source>
        <dbReference type="PROSITE" id="PS50929"/>
    </source>
</evidence>
<organism evidence="12 13">
    <name type="scientific">Cercophora scortea</name>
    <dbReference type="NCBI Taxonomy" id="314031"/>
    <lineage>
        <taxon>Eukaryota</taxon>
        <taxon>Fungi</taxon>
        <taxon>Dikarya</taxon>
        <taxon>Ascomycota</taxon>
        <taxon>Pezizomycotina</taxon>
        <taxon>Sordariomycetes</taxon>
        <taxon>Sordariomycetidae</taxon>
        <taxon>Sordariales</taxon>
        <taxon>Lasiosphaeriaceae</taxon>
        <taxon>Cercophora</taxon>
    </lineage>
</organism>
<dbReference type="PROSITE" id="PS00211">
    <property type="entry name" value="ABC_TRANSPORTER_1"/>
    <property type="match status" value="2"/>
</dbReference>
<evidence type="ECO:0000256" key="2">
    <source>
        <dbReference type="ARBA" id="ARBA00022448"/>
    </source>
</evidence>
<dbReference type="Pfam" id="PF00664">
    <property type="entry name" value="ABC_membrane"/>
    <property type="match status" value="2"/>
</dbReference>
<protein>
    <submittedName>
        <fullName evidence="12">ABC transporter type 1, transmembrane domain-containing protein</fullName>
    </submittedName>
</protein>
<feature type="domain" description="ABC transporter" evidence="10">
    <location>
        <begin position="1179"/>
        <end position="1468"/>
    </location>
</feature>
<evidence type="ECO:0000313" key="12">
    <source>
        <dbReference type="EMBL" id="KAK3336055.1"/>
    </source>
</evidence>
<dbReference type="InterPro" id="IPR027417">
    <property type="entry name" value="P-loop_NTPase"/>
</dbReference>
<comment type="subcellular location">
    <subcellularLocation>
        <location evidence="1">Membrane</location>
        <topology evidence="1">Multi-pass membrane protein</topology>
    </subcellularLocation>
</comment>
<keyword evidence="13" id="KW-1185">Reference proteome</keyword>